<dbReference type="Gene3D" id="3.40.50.2000">
    <property type="entry name" value="Glycogen Phosphorylase B"/>
    <property type="match status" value="2"/>
</dbReference>
<name>A0A8T4LG64_9ARCH</name>
<sequence length="731" mass="82778">MSQKSSVVFVSSFPPRECGIATFSKDLSESIYKKFGHLMKPRIVALNESGSSIYNYNHKVIDQINASEIADYEKLADRLNRKHRISVVNVQHEFGLFGGEYGEYLLAFLGKLKKDAVTTFHTVLPEPDPKRLEVVQNICGNCKAVVVMTEAAKEILVKEYMIPPEKVCVVPHGVPEIVPGKKEFFKQKYRLAGKTVLLTFGLLSRGKGIEYVIKALPKVVSQHPEVVYVCAGETHPKVRAHEGESYRNELELLAKELGVEEHVKFFNKYLSLNELIELLQMADVYLSPSIDKNQSCSGTTSYAMAAGKAAIVTRSKYNEEVYGGERGILVAVENHQVFENALLKLLRDPDLIQKLENNAFAYSRKMVWPNVANQYASIYTDIHDFNFDFLNKLPKLSYTHMHRLTDEFGIIQFANFFEPNPDSGYTTDDNARALIVATQAMETTPSIKMERQTKKYLNFVEYCQMQDGWFHNIVDSNHNFLDRMGSEDSFGRTMWSLGVASRANLPVLLHNKALTIFDRAFPQISSLGSPRAKAFALLGLAAYPEKDERTLKTMSKLSDSLVHQFHEVADDNWHWFEESLTYANASICEAIFNSAQVLENQEYLKVATKSLDMLSKELILQNTLMPVGHYGWYKKGEERSFFNQQPIEAGTMTTAYLKGLEVAKKEDYKKNAKISFEWFFGRNSLNCVMVDKKSNGCYDGLSPTEVNVNQGAESTLEYLMARQALGRVALF</sequence>
<dbReference type="SUPFAM" id="SSF53756">
    <property type="entry name" value="UDP-Glycosyltransferase/glycogen phosphorylase"/>
    <property type="match status" value="1"/>
</dbReference>
<gene>
    <name evidence="3" type="ORF">J4215_04875</name>
</gene>
<dbReference type="InterPro" id="IPR001296">
    <property type="entry name" value="Glyco_trans_1"/>
</dbReference>
<dbReference type="GO" id="GO:0005975">
    <property type="term" value="P:carbohydrate metabolic process"/>
    <property type="evidence" value="ECO:0007669"/>
    <property type="project" value="InterPro"/>
</dbReference>
<dbReference type="EMBL" id="JAGVWC010000011">
    <property type="protein sequence ID" value="MBS3061886.1"/>
    <property type="molecule type" value="Genomic_DNA"/>
</dbReference>
<dbReference type="AlphaFoldDB" id="A0A8T4LG64"/>
<reference evidence="3" key="2">
    <citation type="submission" date="2021-05" db="EMBL/GenBank/DDBJ databases">
        <title>Protein family content uncovers lineage relationships and bacterial pathway maintenance mechanisms in DPANN archaea.</title>
        <authorList>
            <person name="Castelle C.J."/>
            <person name="Meheust R."/>
            <person name="Jaffe A.L."/>
            <person name="Seitz K."/>
            <person name="Gong X."/>
            <person name="Baker B.J."/>
            <person name="Banfield J.F."/>
        </authorList>
    </citation>
    <scope>NUCLEOTIDE SEQUENCE</scope>
    <source>
        <strain evidence="3">RIFCSPLOWO2_01_FULL_AR10_48_17</strain>
    </source>
</reference>
<dbReference type="SUPFAM" id="SSF48208">
    <property type="entry name" value="Six-hairpin glycosidases"/>
    <property type="match status" value="1"/>
</dbReference>
<evidence type="ECO:0000259" key="2">
    <source>
        <dbReference type="Pfam" id="PF13439"/>
    </source>
</evidence>
<accession>A0A8T4LG64</accession>
<dbReference type="Proteomes" id="UP000675968">
    <property type="component" value="Unassembled WGS sequence"/>
</dbReference>
<reference evidence="3" key="1">
    <citation type="submission" date="2021-03" db="EMBL/GenBank/DDBJ databases">
        <authorList>
            <person name="Jaffe A."/>
        </authorList>
    </citation>
    <scope>NUCLEOTIDE SEQUENCE</scope>
    <source>
        <strain evidence="3">RIFCSPLOWO2_01_FULL_AR10_48_17</strain>
    </source>
</reference>
<evidence type="ECO:0000259" key="1">
    <source>
        <dbReference type="Pfam" id="PF00534"/>
    </source>
</evidence>
<dbReference type="Pfam" id="PF13439">
    <property type="entry name" value="Glyco_transf_4"/>
    <property type="match status" value="1"/>
</dbReference>
<organism evidence="3 4">
    <name type="scientific">Candidatus Iainarchaeum sp</name>
    <dbReference type="NCBI Taxonomy" id="3101447"/>
    <lineage>
        <taxon>Archaea</taxon>
        <taxon>Candidatus Iainarchaeota</taxon>
        <taxon>Candidatus Iainarchaeia</taxon>
        <taxon>Candidatus Iainarchaeales</taxon>
        <taxon>Candidatus Iainarchaeaceae</taxon>
        <taxon>Candidatus Iainarchaeum</taxon>
    </lineage>
</organism>
<dbReference type="PANTHER" id="PTHR12526">
    <property type="entry name" value="GLYCOSYLTRANSFERASE"/>
    <property type="match status" value="1"/>
</dbReference>
<dbReference type="PANTHER" id="PTHR12526:SF572">
    <property type="entry name" value="BLL5144 PROTEIN"/>
    <property type="match status" value="1"/>
</dbReference>
<dbReference type="CDD" id="cd03822">
    <property type="entry name" value="GT4_mannosyltransferase-like"/>
    <property type="match status" value="1"/>
</dbReference>
<evidence type="ECO:0000313" key="4">
    <source>
        <dbReference type="Proteomes" id="UP000675968"/>
    </source>
</evidence>
<feature type="domain" description="Glycosyl transferase family 1" evidence="1">
    <location>
        <begin position="182"/>
        <end position="359"/>
    </location>
</feature>
<proteinExistence type="predicted"/>
<evidence type="ECO:0000313" key="3">
    <source>
        <dbReference type="EMBL" id="MBS3061886.1"/>
    </source>
</evidence>
<feature type="domain" description="Glycosyltransferase subfamily 4-like N-terminal" evidence="2">
    <location>
        <begin position="77"/>
        <end position="174"/>
    </location>
</feature>
<dbReference type="InterPro" id="IPR008928">
    <property type="entry name" value="6-hairpin_glycosidase_sf"/>
</dbReference>
<dbReference type="GO" id="GO:0016757">
    <property type="term" value="F:glycosyltransferase activity"/>
    <property type="evidence" value="ECO:0007669"/>
    <property type="project" value="InterPro"/>
</dbReference>
<comment type="caution">
    <text evidence="3">The sequence shown here is derived from an EMBL/GenBank/DDBJ whole genome shotgun (WGS) entry which is preliminary data.</text>
</comment>
<dbReference type="InterPro" id="IPR028098">
    <property type="entry name" value="Glyco_trans_4-like_N"/>
</dbReference>
<dbReference type="Pfam" id="PF00534">
    <property type="entry name" value="Glycos_transf_1"/>
    <property type="match status" value="1"/>
</dbReference>
<protein>
    <submittedName>
        <fullName evidence="3">Glycosyltransferase family 4 protein</fullName>
    </submittedName>
</protein>